<sequence length="184" mass="21320">MFDFQPFFTIGHSTRTIPQFVELLRVGEVEIVADIRSIRKSRRNPQFNERNLKSELSAYQIDYEVIEGLGGKRPKQKDINDDLNSIWLNRSFHNYADYALSERYKEGLTTLLEIGRRRRCAVMCAEAVWWRCHRRIVADYLLSKGMDVFHLMDHNAIVRAKLTPGAITCDNGGLIYPKKSLLLG</sequence>
<gene>
    <name evidence="1" type="ORF">ELH98_39245</name>
</gene>
<organism evidence="1 2">
    <name type="scientific">Rhizobium ruizarguesonis</name>
    <dbReference type="NCBI Taxonomy" id="2081791"/>
    <lineage>
        <taxon>Bacteria</taxon>
        <taxon>Pseudomonadati</taxon>
        <taxon>Pseudomonadota</taxon>
        <taxon>Alphaproteobacteria</taxon>
        <taxon>Hyphomicrobiales</taxon>
        <taxon>Rhizobiaceae</taxon>
        <taxon>Rhizobium/Agrobacterium group</taxon>
        <taxon>Rhizobium</taxon>
    </lineage>
</organism>
<evidence type="ECO:0000313" key="1">
    <source>
        <dbReference type="EMBL" id="TAX63103.1"/>
    </source>
</evidence>
<dbReference type="PANTHER" id="PTHR39337:SF1">
    <property type="entry name" value="BLR5642 PROTEIN"/>
    <property type="match status" value="1"/>
</dbReference>
<keyword evidence="2" id="KW-1185">Reference proteome</keyword>
<dbReference type="PIRSF" id="PIRSF024492">
    <property type="entry name" value="UCP024492"/>
    <property type="match status" value="1"/>
</dbReference>
<accession>A0ABY1WVY3</accession>
<dbReference type="Pfam" id="PF04343">
    <property type="entry name" value="DUF488"/>
    <property type="match status" value="1"/>
</dbReference>
<name>A0ABY1WVY3_9HYPH</name>
<dbReference type="InterPro" id="IPR007438">
    <property type="entry name" value="DUF488"/>
</dbReference>
<protein>
    <submittedName>
        <fullName evidence="1">DUF488 domain-containing protein</fullName>
    </submittedName>
</protein>
<dbReference type="Proteomes" id="UP000291659">
    <property type="component" value="Unassembled WGS sequence"/>
</dbReference>
<dbReference type="InterPro" id="IPR014519">
    <property type="entry name" value="UCP024492"/>
</dbReference>
<dbReference type="EMBL" id="SIOX01000021">
    <property type="protein sequence ID" value="TAX63103.1"/>
    <property type="molecule type" value="Genomic_DNA"/>
</dbReference>
<proteinExistence type="predicted"/>
<dbReference type="RefSeq" id="WP_130658209.1">
    <property type="nucleotide sequence ID" value="NZ_SINW01000010.1"/>
</dbReference>
<evidence type="ECO:0000313" key="2">
    <source>
        <dbReference type="Proteomes" id="UP000291659"/>
    </source>
</evidence>
<comment type="caution">
    <text evidence="1">The sequence shown here is derived from an EMBL/GenBank/DDBJ whole genome shotgun (WGS) entry which is preliminary data.</text>
</comment>
<dbReference type="PANTHER" id="PTHR39337">
    <property type="entry name" value="BLR5642 PROTEIN"/>
    <property type="match status" value="1"/>
</dbReference>
<reference evidence="1 2" key="1">
    <citation type="submission" date="2019-02" db="EMBL/GenBank/DDBJ databases">
        <title>The genomic architecture of introgression among sibling species of bacteria.</title>
        <authorList>
            <person name="Cavassim M.I.A."/>
            <person name="Moeskjaer S."/>
            <person name="Moslemi C."/>
            <person name="Fields B."/>
            <person name="Bachmann A."/>
            <person name="Vilhjalmsson B."/>
            <person name="Schierup M.H."/>
            <person name="Young J.P.W."/>
            <person name="Andersen S.U."/>
        </authorList>
    </citation>
    <scope>NUCLEOTIDE SEQUENCE [LARGE SCALE GENOMIC DNA]</scope>
    <source>
        <strain evidence="1 2">SM141A</strain>
    </source>
</reference>